<dbReference type="Proteomes" id="UP000257706">
    <property type="component" value="Unassembled WGS sequence"/>
</dbReference>
<evidence type="ECO:0000313" key="2">
    <source>
        <dbReference type="EMBL" id="HAE49419.1"/>
    </source>
</evidence>
<comment type="caution">
    <text evidence="2">The sequence shown here is derived from an EMBL/GenBank/DDBJ whole genome shotgun (WGS) entry which is preliminary data.</text>
</comment>
<keyword evidence="1" id="KW-1133">Transmembrane helix</keyword>
<dbReference type="EMBL" id="DMAI01000304">
    <property type="protein sequence ID" value="HAE49419.1"/>
    <property type="molecule type" value="Genomic_DNA"/>
</dbReference>
<keyword evidence="1" id="KW-0472">Membrane</keyword>
<evidence type="ECO:0000313" key="3">
    <source>
        <dbReference type="Proteomes" id="UP000257706"/>
    </source>
</evidence>
<feature type="transmembrane region" description="Helical" evidence="1">
    <location>
        <begin position="61"/>
        <end position="84"/>
    </location>
</feature>
<reference evidence="2 3" key="1">
    <citation type="journal article" date="2018" name="Nat. Biotechnol.">
        <title>A standardized bacterial taxonomy based on genome phylogeny substantially revises the tree of life.</title>
        <authorList>
            <person name="Parks D.H."/>
            <person name="Chuvochina M."/>
            <person name="Waite D.W."/>
            <person name="Rinke C."/>
            <person name="Skarshewski A."/>
            <person name="Chaumeil P.A."/>
            <person name="Hugenholtz P."/>
        </authorList>
    </citation>
    <scope>NUCLEOTIDE SEQUENCE [LARGE SCALE GENOMIC DNA]</scope>
    <source>
        <strain evidence="2">UBA8739</strain>
    </source>
</reference>
<dbReference type="AlphaFoldDB" id="A0A3B9IQD8"/>
<sequence>MLERFGTSVINEAREDFMADSLAAIDQRVSDIASYVKAAASENEAKVVATVRHRTSFGMAIMVNIAGWFATLAITALIVFAVAAPGLREALRHVLLEH</sequence>
<protein>
    <submittedName>
        <fullName evidence="2">Uncharacterized protein</fullName>
    </submittedName>
</protein>
<organism evidence="2 3">
    <name type="scientific">Tistrella mobilis</name>
    <dbReference type="NCBI Taxonomy" id="171437"/>
    <lineage>
        <taxon>Bacteria</taxon>
        <taxon>Pseudomonadati</taxon>
        <taxon>Pseudomonadota</taxon>
        <taxon>Alphaproteobacteria</taxon>
        <taxon>Geminicoccales</taxon>
        <taxon>Geminicoccaceae</taxon>
        <taxon>Tistrella</taxon>
    </lineage>
</organism>
<gene>
    <name evidence="2" type="ORF">DCK97_18535</name>
</gene>
<keyword evidence="1" id="KW-0812">Transmembrane</keyword>
<accession>A0A3B9IQD8</accession>
<proteinExistence type="predicted"/>
<evidence type="ECO:0000256" key="1">
    <source>
        <dbReference type="SAM" id="Phobius"/>
    </source>
</evidence>
<name>A0A3B9IQD8_9PROT</name>